<dbReference type="SMART" id="SM00100">
    <property type="entry name" value="cNMP"/>
    <property type="match status" value="2"/>
</dbReference>
<accession>A0A1W0AB80</accession>
<dbReference type="Proteomes" id="UP000243217">
    <property type="component" value="Unassembled WGS sequence"/>
</dbReference>
<dbReference type="InterPro" id="IPR000595">
    <property type="entry name" value="cNMP-bd_dom"/>
</dbReference>
<feature type="transmembrane region" description="Helical" evidence="1">
    <location>
        <begin position="280"/>
        <end position="302"/>
    </location>
</feature>
<evidence type="ECO:0000313" key="3">
    <source>
        <dbReference type="EMBL" id="OQS07542.1"/>
    </source>
</evidence>
<feature type="transmembrane region" description="Helical" evidence="1">
    <location>
        <begin position="378"/>
        <end position="397"/>
    </location>
</feature>
<dbReference type="Gene3D" id="2.60.120.10">
    <property type="entry name" value="Jelly Rolls"/>
    <property type="match status" value="2"/>
</dbReference>
<feature type="transmembrane region" description="Helical" evidence="1">
    <location>
        <begin position="71"/>
        <end position="92"/>
    </location>
</feature>
<protein>
    <submittedName>
        <fullName evidence="3">ATP-binding Cassette (ABC) superfamily</fullName>
    </submittedName>
</protein>
<dbReference type="PROSITE" id="PS50042">
    <property type="entry name" value="CNMP_BINDING_3"/>
    <property type="match status" value="2"/>
</dbReference>
<feature type="transmembrane region" description="Helical" evidence="1">
    <location>
        <begin position="137"/>
        <end position="160"/>
    </location>
</feature>
<feature type="domain" description="Cyclic nucleotide-binding" evidence="2">
    <location>
        <begin position="1004"/>
        <end position="1122"/>
    </location>
</feature>
<dbReference type="STRING" id="74557.A0A1W0AB80"/>
<dbReference type="EMBL" id="JNBS01000230">
    <property type="protein sequence ID" value="OQS07542.1"/>
    <property type="molecule type" value="Genomic_DNA"/>
</dbReference>
<evidence type="ECO:0000256" key="1">
    <source>
        <dbReference type="SAM" id="Phobius"/>
    </source>
</evidence>
<feature type="transmembrane region" description="Helical" evidence="1">
    <location>
        <begin position="172"/>
        <end position="193"/>
    </location>
</feature>
<reference evidence="3 4" key="1">
    <citation type="journal article" date="2014" name="Genome Biol. Evol.">
        <title>The secreted proteins of Achlya hypogyna and Thraustotheca clavata identify the ancestral oomycete secretome and reveal gene acquisitions by horizontal gene transfer.</title>
        <authorList>
            <person name="Misner I."/>
            <person name="Blouin N."/>
            <person name="Leonard G."/>
            <person name="Richards T.A."/>
            <person name="Lane C.E."/>
        </authorList>
    </citation>
    <scope>NUCLEOTIDE SEQUENCE [LARGE SCALE GENOMIC DNA]</scope>
    <source>
        <strain evidence="3 4">ATCC 34112</strain>
    </source>
</reference>
<organism evidence="3 4">
    <name type="scientific">Thraustotheca clavata</name>
    <dbReference type="NCBI Taxonomy" id="74557"/>
    <lineage>
        <taxon>Eukaryota</taxon>
        <taxon>Sar</taxon>
        <taxon>Stramenopiles</taxon>
        <taxon>Oomycota</taxon>
        <taxon>Saprolegniomycetes</taxon>
        <taxon>Saprolegniales</taxon>
        <taxon>Achlyaceae</taxon>
        <taxon>Thraustotheca</taxon>
    </lineage>
</organism>
<dbReference type="GO" id="GO:0003700">
    <property type="term" value="F:DNA-binding transcription factor activity"/>
    <property type="evidence" value="ECO:0007669"/>
    <property type="project" value="TreeGrafter"/>
</dbReference>
<dbReference type="OrthoDB" id="432483at2759"/>
<dbReference type="Pfam" id="PF00027">
    <property type="entry name" value="cNMP_binding"/>
    <property type="match status" value="2"/>
</dbReference>
<evidence type="ECO:0000259" key="2">
    <source>
        <dbReference type="PROSITE" id="PS50042"/>
    </source>
</evidence>
<dbReference type="SUPFAM" id="SSF48371">
    <property type="entry name" value="ARM repeat"/>
    <property type="match status" value="1"/>
</dbReference>
<dbReference type="InterPro" id="IPR014710">
    <property type="entry name" value="RmlC-like_jellyroll"/>
</dbReference>
<comment type="caution">
    <text evidence="3">The sequence shown here is derived from an EMBL/GenBank/DDBJ whole genome shotgun (WGS) entry which is preliminary data.</text>
</comment>
<keyword evidence="3" id="KW-0067">ATP-binding</keyword>
<dbReference type="GO" id="GO:0005829">
    <property type="term" value="C:cytosol"/>
    <property type="evidence" value="ECO:0007669"/>
    <property type="project" value="TreeGrafter"/>
</dbReference>
<gene>
    <name evidence="3" type="ORF">THRCLA_00450</name>
</gene>
<dbReference type="CDD" id="cd00038">
    <property type="entry name" value="CAP_ED"/>
    <property type="match status" value="2"/>
</dbReference>
<dbReference type="PANTHER" id="PTHR24567">
    <property type="entry name" value="CRP FAMILY TRANSCRIPTIONAL REGULATORY PROTEIN"/>
    <property type="match status" value="1"/>
</dbReference>
<dbReference type="InterPro" id="IPR050397">
    <property type="entry name" value="Env_Response_Regulators"/>
</dbReference>
<proteinExistence type="predicted"/>
<dbReference type="PANTHER" id="PTHR24567:SF74">
    <property type="entry name" value="HTH-TYPE TRANSCRIPTIONAL REGULATOR ARCR"/>
    <property type="match status" value="1"/>
</dbReference>
<dbReference type="InterPro" id="IPR016024">
    <property type="entry name" value="ARM-type_fold"/>
</dbReference>
<keyword evidence="3" id="KW-0547">Nucleotide-binding</keyword>
<keyword evidence="1" id="KW-0812">Transmembrane</keyword>
<dbReference type="GO" id="GO:0005524">
    <property type="term" value="F:ATP binding"/>
    <property type="evidence" value="ECO:0007669"/>
    <property type="project" value="UniProtKB-KW"/>
</dbReference>
<feature type="transmembrane region" description="Helical" evidence="1">
    <location>
        <begin position="350"/>
        <end position="371"/>
    </location>
</feature>
<name>A0A1W0AB80_9STRA</name>
<feature type="transmembrane region" description="Helical" evidence="1">
    <location>
        <begin position="43"/>
        <end position="64"/>
    </location>
</feature>
<keyword evidence="1" id="KW-1133">Transmembrane helix</keyword>
<keyword evidence="1" id="KW-0472">Membrane</keyword>
<keyword evidence="4" id="KW-1185">Reference proteome</keyword>
<evidence type="ECO:0000313" key="4">
    <source>
        <dbReference type="Proteomes" id="UP000243217"/>
    </source>
</evidence>
<feature type="domain" description="Cyclic nucleotide-binding" evidence="2">
    <location>
        <begin position="1221"/>
        <end position="1340"/>
    </location>
</feature>
<dbReference type="InterPro" id="IPR018490">
    <property type="entry name" value="cNMP-bd_dom_sf"/>
</dbReference>
<sequence length="1396" mass="154815">MGEAFVRVVLFCGIFTVQCCITVLGTITRDTIFLRVYDSRYVSHMTVLMSFASAYAMTLAASLVQRGMRSSIVACGFPMLSAIVMVSLWIVLERLPDLLYISSIGLYVWIEIAIQLLSQQFWDLCASTFTVAESKQYFGVITFGSTLGTILASFCIIPLLQMYAIPTEGNVLVLAVIQGGLGAFMALVTPTFGAQTRSKPTTKEPLTPASSIVSDIQNRSYLKHVCFFDMGATLIRVLVDYRTLSILSQHSEETLKYSLGAINGAQSFLMIPLQMASGPIFSYLGVMYGISTLPIAIIAFGATTYASSSPLLLIGTRALYNSVSHAIFNPARELLWLPLNASDRTKYKSFVIGPFRSIARILGAVISIILTSDFMRNYCGSSSVSAVMVVFGIAWFFDALAARQSYAAEFYSSLKKGHMDLTSPLIDFTTDQIDLVRDTLRSGAANQITFVLSFLRPSHVSLFRNELREVFYRSDLVSFHSQLRLVELHVAAQQQQQTATMKSLPIFTFNDLLTVYQDTSVAVELRLACLLACGYEHGADPDPIMRALEEESDVSFKVGAAIALLRLTQWMDEKATVILQKLLHEPRDIASKVVCLRIVGKELPELLGNGYIVYLLHQTQDQQIVRAALECCRQSKRASPMLLPALLKWLPDATFRTEAIDAMQYFAPSILWDHVVNFLDKAVESVEIEHIAGGIRLVEAAAFPSDAKLDLLISMMDSLVANKDNRELQLSELLLLSQVQLPIWETLADALLRIVDCLRQDDTTDVVVIVKRMDQIVATHVFCGYQMRQLRSLFEDPNNHTLLSHVIEDTLDMLLRIVLKLISARFPRGFNIHVLIEGLHSDVPEVISAVQEVLETLLPASTKYSLLPLLFPSASKAPIALQLIKEATSLQRTSQTDILMNTMQNSLIPVELSCLALEYYLHAISCRDHDDIEETARILTQAQAQRLLAHPITKDLVSRAFRDPQCRRAKALEHLFQESDMDIDSETPTFTTFDVVMSLRACALFHSIAVMELVQNIARHFRPSHVPTSSTFVREGDIASEMFVVAKGQVQLHQANGSVVTTLGSGACVGELALLTSKGTHLSSATALTDCVLLAISKSELHKLIHSSGGIARGVLDAMASTLRWTYLQMETNEETNRLKRLVFASQVVVAANVDRAASSFLAKIGRHRSKSAHLPGTIKHPHLMDFASLKVNAQSFTPRPQEEIQYSHLEKCLHLKASHLMKDVDDELISTVAQMAQVAVLNPRDVLFEEGSPARNIYVVIEGTVVLSSNKDDIKQFKHFPVNSCFGELSFMRGATNIMSATAMTNQAVVLQIPTWDFVELAEKHTNLMHLIMTWMSKKITSKMSDDSTHLPLHTAAISPIGSPRGSPRKMPWSDDEDLVAMEAISGLRLRQNTL</sequence>
<dbReference type="SUPFAM" id="SSF51206">
    <property type="entry name" value="cAMP-binding domain-like"/>
    <property type="match status" value="2"/>
</dbReference>
<feature type="transmembrane region" description="Helical" evidence="1">
    <location>
        <begin position="98"/>
        <end position="117"/>
    </location>
</feature>